<gene>
    <name evidence="1" type="ORF">SAMN04489809_2563</name>
</gene>
<evidence type="ECO:0000313" key="1">
    <source>
        <dbReference type="EMBL" id="SDS74312.1"/>
    </source>
</evidence>
<proteinExistence type="predicted"/>
<dbReference type="GeneID" id="36299414"/>
<accession>A0A1H1UP56</accession>
<name>A0A1H1UP56_9MICO</name>
<dbReference type="Proteomes" id="UP000182126">
    <property type="component" value="Chromosome I"/>
</dbReference>
<evidence type="ECO:0008006" key="3">
    <source>
        <dbReference type="Google" id="ProtNLM"/>
    </source>
</evidence>
<dbReference type="PROSITE" id="PS51257">
    <property type="entry name" value="PROKAR_LIPOPROTEIN"/>
    <property type="match status" value="1"/>
</dbReference>
<dbReference type="eggNOG" id="ENOG50322U4">
    <property type="taxonomic scope" value="Bacteria"/>
</dbReference>
<organism evidence="1 2">
    <name type="scientific">Microbacterium paraoxydans</name>
    <dbReference type="NCBI Taxonomy" id="199592"/>
    <lineage>
        <taxon>Bacteria</taxon>
        <taxon>Bacillati</taxon>
        <taxon>Actinomycetota</taxon>
        <taxon>Actinomycetes</taxon>
        <taxon>Micrococcales</taxon>
        <taxon>Microbacteriaceae</taxon>
        <taxon>Microbacterium</taxon>
    </lineage>
</organism>
<evidence type="ECO:0000313" key="2">
    <source>
        <dbReference type="Proteomes" id="UP000182126"/>
    </source>
</evidence>
<dbReference type="EMBL" id="LT629770">
    <property type="protein sequence ID" value="SDS74312.1"/>
    <property type="molecule type" value="Genomic_DNA"/>
</dbReference>
<sequence>MTRRHLLPAAALLLGGTLLLGGCAAVEGLVHKQSTRTFDDADAFRADAPIDADWVPEDATALTLRTSTLEDADDAVLLLASTTALPDDCVETERTSAPTWTLDDGPSAYEAKTVFVCGDWSVIPADDGWFGWTPNSPEEKAAARG</sequence>
<reference evidence="1 2" key="1">
    <citation type="submission" date="2016-10" db="EMBL/GenBank/DDBJ databases">
        <authorList>
            <person name="de Groot N.N."/>
        </authorList>
    </citation>
    <scope>NUCLEOTIDE SEQUENCE [LARGE SCALE GENOMIC DNA]</scope>
    <source>
        <strain evidence="1 2">DSM 15019</strain>
    </source>
</reference>
<dbReference type="AlphaFoldDB" id="A0A1H1UP56"/>
<dbReference type="RefSeq" id="WP_060921553.1">
    <property type="nucleotide sequence ID" value="NZ_JALXUB010000030.1"/>
</dbReference>
<protein>
    <recommendedName>
        <fullName evidence="3">Lipoprotein</fullName>
    </recommendedName>
</protein>